<dbReference type="Pfam" id="PF00367">
    <property type="entry name" value="PTS_EIIB"/>
    <property type="match status" value="1"/>
</dbReference>
<dbReference type="PANTHER" id="PTHR30009">
    <property type="entry name" value="CYTOCHROME C-TYPE SYNTHESIS PROTEIN AND PTS TRANSMEMBRANE COMPONENT"/>
    <property type="match status" value="1"/>
</dbReference>
<dbReference type="Pfam" id="PF02378">
    <property type="entry name" value="PTS_EIIC"/>
    <property type="match status" value="1"/>
</dbReference>
<name>A0A2K8NRX0_9MOLU</name>
<dbReference type="PROSITE" id="PS51098">
    <property type="entry name" value="PTS_EIIB_TYPE_1"/>
    <property type="match status" value="1"/>
</dbReference>
<comment type="subcellular location">
    <subcellularLocation>
        <location evidence="1">Cell membrane</location>
        <topology evidence="1">Multi-pass membrane protein</topology>
    </subcellularLocation>
</comment>
<dbReference type="PANTHER" id="PTHR30009:SF4">
    <property type="entry name" value="PTS SYSTEM N-ACETYLGLUCOSAMINE-SPECIFIC EIICBA COMPONENT"/>
    <property type="match status" value="1"/>
</dbReference>
<dbReference type="SUPFAM" id="SSF55604">
    <property type="entry name" value="Glucose permease domain IIB"/>
    <property type="match status" value="1"/>
</dbReference>
<evidence type="ECO:0000313" key="12">
    <source>
        <dbReference type="Proteomes" id="UP000232222"/>
    </source>
</evidence>
<evidence type="ECO:0000256" key="8">
    <source>
        <dbReference type="ARBA" id="ARBA00022777"/>
    </source>
</evidence>
<dbReference type="AlphaFoldDB" id="A0A2K8NRX0"/>
<keyword evidence="10" id="KW-0472">Membrane</keyword>
<dbReference type="RefSeq" id="WP_100609247.1">
    <property type="nucleotide sequence ID" value="NZ_CP024962.1"/>
</dbReference>
<dbReference type="GO" id="GO:0008982">
    <property type="term" value="F:protein-N(PI)-phosphohistidine-sugar phosphotransferase activity"/>
    <property type="evidence" value="ECO:0007669"/>
    <property type="project" value="InterPro"/>
</dbReference>
<dbReference type="GO" id="GO:0090563">
    <property type="term" value="F:protein-phosphocysteine-sugar phosphotransferase activity"/>
    <property type="evidence" value="ECO:0007669"/>
    <property type="project" value="TreeGrafter"/>
</dbReference>
<dbReference type="Gene3D" id="3.30.1360.60">
    <property type="entry name" value="Glucose permease domain IIB"/>
    <property type="match status" value="1"/>
</dbReference>
<keyword evidence="3" id="KW-1003">Cell membrane</keyword>
<evidence type="ECO:0000256" key="6">
    <source>
        <dbReference type="ARBA" id="ARBA00022683"/>
    </source>
</evidence>
<keyword evidence="4" id="KW-0762">Sugar transport</keyword>
<keyword evidence="9" id="KW-1133">Transmembrane helix</keyword>
<dbReference type="GO" id="GO:0015764">
    <property type="term" value="P:N-acetylglucosamine transport"/>
    <property type="evidence" value="ECO:0007669"/>
    <property type="project" value="TreeGrafter"/>
</dbReference>
<evidence type="ECO:0000256" key="9">
    <source>
        <dbReference type="ARBA" id="ARBA00022989"/>
    </source>
</evidence>
<evidence type="ECO:0000256" key="2">
    <source>
        <dbReference type="ARBA" id="ARBA00022448"/>
    </source>
</evidence>
<keyword evidence="2" id="KW-0813">Transport</keyword>
<evidence type="ECO:0000313" key="11">
    <source>
        <dbReference type="EMBL" id="ATZ16296.1"/>
    </source>
</evidence>
<dbReference type="GO" id="GO:0009401">
    <property type="term" value="P:phosphoenolpyruvate-dependent sugar phosphotransferase system"/>
    <property type="evidence" value="ECO:0007669"/>
    <property type="project" value="UniProtKB-KW"/>
</dbReference>
<organism evidence="11 12">
    <name type="scientific">Entomoplasma freundtii</name>
    <dbReference type="NCBI Taxonomy" id="74700"/>
    <lineage>
        <taxon>Bacteria</taxon>
        <taxon>Bacillati</taxon>
        <taxon>Mycoplasmatota</taxon>
        <taxon>Mollicutes</taxon>
        <taxon>Entomoplasmatales</taxon>
        <taxon>Entomoplasmataceae</taxon>
        <taxon>Entomoplasma</taxon>
    </lineage>
</organism>
<dbReference type="InterPro" id="IPR018113">
    <property type="entry name" value="PTrfase_EIIB_Cys"/>
</dbReference>
<sequence>MKNQQEQKNVSPLKVFRDKLGISNGRFFTRLQFLGKAMLFPIIVLPLAAIFLRFGTLMTDTSLKGITENNAIWYIGKILTAIGQPAFDNLHIIFGIGLAFGLANDHRGEAALAGAMASWVLASLLTENSFASLFYNKVLIYHSTSTDDPLKALEGYSQLLYMIKNNQAIYALNIGVLGGLVAGGFTAWSYNKWHTIKMPAYLSFIEGRRFIPLISILLMVPTSLFFAIIWPWVQFALVKFGVVLTQWGTNNAAAFGVSFIHTLFKSILVLFGLHNVLNTFLWFQLPFTNVDGSVINGDIPAFTAGIKGSGLFQVGSFAEIMGGYWGLSLAIIFCAKKENRKEVASLMLPLTLACSLTGVGEPLILPIWYASPLIYLVQSLLNSVFGAIPAAMGVRAGFAFSAGWVDFVLSIPTSWKMASSSSIPWLANPLWLIPNAILTSLAYFGVFSLLIRYKDLKTLGRGENEFDQLQTSDKNEKSLGYTKKLPITSQDTLASNLFRLLKEDNIVKVDNCATRLRLELKDNSIIDDQEISKLKIYGFKKSGPNYLQIIIGSGVQEVSDELNSLLREKNKQDVNR</sequence>
<protein>
    <submittedName>
        <fullName evidence="11">PTS system, N-acetylglucosamine-specific IIBC component</fullName>
    </submittedName>
</protein>
<dbReference type="EMBL" id="CP024962">
    <property type="protein sequence ID" value="ATZ16296.1"/>
    <property type="molecule type" value="Genomic_DNA"/>
</dbReference>
<dbReference type="GO" id="GO:0005886">
    <property type="term" value="C:plasma membrane"/>
    <property type="evidence" value="ECO:0007669"/>
    <property type="project" value="UniProtKB-SubCell"/>
</dbReference>
<dbReference type="InterPro" id="IPR001996">
    <property type="entry name" value="PTS_IIB_1"/>
</dbReference>
<keyword evidence="8" id="KW-0418">Kinase</keyword>
<evidence type="ECO:0000256" key="3">
    <source>
        <dbReference type="ARBA" id="ARBA00022475"/>
    </source>
</evidence>
<keyword evidence="12" id="KW-1185">Reference proteome</keyword>
<keyword evidence="6" id="KW-0598">Phosphotransferase system</keyword>
<accession>A0A2K8NRX0</accession>
<evidence type="ECO:0000256" key="1">
    <source>
        <dbReference type="ARBA" id="ARBA00004651"/>
    </source>
</evidence>
<dbReference type="Proteomes" id="UP000232222">
    <property type="component" value="Chromosome"/>
</dbReference>
<dbReference type="InterPro" id="IPR036878">
    <property type="entry name" value="Glu_permease_IIB"/>
</dbReference>
<keyword evidence="5" id="KW-0808">Transferase</keyword>
<evidence type="ECO:0000256" key="5">
    <source>
        <dbReference type="ARBA" id="ARBA00022679"/>
    </source>
</evidence>
<keyword evidence="7" id="KW-0812">Transmembrane</keyword>
<dbReference type="InterPro" id="IPR050429">
    <property type="entry name" value="PTS_Glucose_EIICBA"/>
</dbReference>
<dbReference type="PROSITE" id="PS01035">
    <property type="entry name" value="PTS_EIIB_TYPE_1_CYS"/>
    <property type="match status" value="1"/>
</dbReference>
<reference evidence="11 12" key="1">
    <citation type="submission" date="2017-11" db="EMBL/GenBank/DDBJ databases">
        <title>Genome sequence of Entomoplasma freundtii BARC 318 (ATCC 51999).</title>
        <authorList>
            <person name="Lo W.-S."/>
            <person name="Gasparich G.E."/>
            <person name="Kuo C.-H."/>
        </authorList>
    </citation>
    <scope>NUCLEOTIDE SEQUENCE [LARGE SCALE GENOMIC DNA]</scope>
    <source>
        <strain evidence="11 12">BARC 318</strain>
    </source>
</reference>
<dbReference type="OrthoDB" id="9764327at2"/>
<dbReference type="InterPro" id="IPR003352">
    <property type="entry name" value="PTS_EIIC"/>
</dbReference>
<dbReference type="GO" id="GO:0016301">
    <property type="term" value="F:kinase activity"/>
    <property type="evidence" value="ECO:0007669"/>
    <property type="project" value="UniProtKB-KW"/>
</dbReference>
<evidence type="ECO:0000256" key="4">
    <source>
        <dbReference type="ARBA" id="ARBA00022597"/>
    </source>
</evidence>
<evidence type="ECO:0000256" key="10">
    <source>
        <dbReference type="ARBA" id="ARBA00023136"/>
    </source>
</evidence>
<dbReference type="InterPro" id="IPR013013">
    <property type="entry name" value="PTS_EIIC_1"/>
</dbReference>
<gene>
    <name evidence="11" type="primary">nagE</name>
    <name evidence="11" type="ORF">EFREU_v1c02700</name>
</gene>
<dbReference type="KEGG" id="efr:EFREU_v1c02700"/>
<evidence type="ECO:0000256" key="7">
    <source>
        <dbReference type="ARBA" id="ARBA00022692"/>
    </source>
</evidence>
<proteinExistence type="predicted"/>
<dbReference type="PROSITE" id="PS51103">
    <property type="entry name" value="PTS_EIIC_TYPE_1"/>
    <property type="match status" value="1"/>
</dbReference>